<dbReference type="SUPFAM" id="SSF51905">
    <property type="entry name" value="FAD/NAD(P)-binding domain"/>
    <property type="match status" value="1"/>
</dbReference>
<dbReference type="AlphaFoldDB" id="B0SWJ8"/>
<dbReference type="EMBL" id="CP000927">
    <property type="protein sequence ID" value="ABZ71626.1"/>
    <property type="molecule type" value="Genomic_DNA"/>
</dbReference>
<dbReference type="InterPro" id="IPR023753">
    <property type="entry name" value="FAD/NAD-binding_dom"/>
</dbReference>
<dbReference type="KEGG" id="cak:Caul_2499"/>
<reference evidence="5" key="1">
    <citation type="submission" date="2008-01" db="EMBL/GenBank/DDBJ databases">
        <title>Complete sequence of chromosome of Caulobacter sp. K31.</title>
        <authorList>
            <consortium name="US DOE Joint Genome Institute"/>
            <person name="Copeland A."/>
            <person name="Lucas S."/>
            <person name="Lapidus A."/>
            <person name="Barry K."/>
            <person name="Glavina del Rio T."/>
            <person name="Dalin E."/>
            <person name="Tice H."/>
            <person name="Pitluck S."/>
            <person name="Bruce D."/>
            <person name="Goodwin L."/>
            <person name="Thompson L.S."/>
            <person name="Brettin T."/>
            <person name="Detter J.C."/>
            <person name="Han C."/>
            <person name="Schmutz J."/>
            <person name="Larimer F."/>
            <person name="Land M."/>
            <person name="Hauser L."/>
            <person name="Kyrpides N."/>
            <person name="Kim E."/>
            <person name="Stephens C."/>
            <person name="Richardson P."/>
        </authorList>
    </citation>
    <scope>NUCLEOTIDE SEQUENCE [LARGE SCALE GENOMIC DNA]</scope>
    <source>
        <strain evidence="5">K31</strain>
    </source>
</reference>
<evidence type="ECO:0000313" key="5">
    <source>
        <dbReference type="EMBL" id="ABZ71626.1"/>
    </source>
</evidence>
<dbReference type="InterPro" id="IPR036188">
    <property type="entry name" value="FAD/NAD-bd_sf"/>
</dbReference>
<evidence type="ECO:0000259" key="4">
    <source>
        <dbReference type="Pfam" id="PF07992"/>
    </source>
</evidence>
<keyword evidence="3 5" id="KW-0560">Oxidoreductase</keyword>
<dbReference type="PRINTS" id="PR00469">
    <property type="entry name" value="PNDRDTASEII"/>
</dbReference>
<sequence length="300" mass="31657">MNSKRLDAVIVGAGPAGLTAALYMARFRREVLVIDGGDSRAAWIPTTHNHPGFPDGVSGKALLDLQREHALRYGARIQAGTVETLTVADDGFTLVIDGQAVRAATVLLACGVEDKAPALPDVDDAVRRALLRICPICDGFEVTGQRVGVISDGPLGAREALFLRTYTNDLSLIHIAAPEALPAAERDQLARAGVKVIEASIASVELRPDQPRALCFAGSERMAFDSLYSALGVTPRTGLALAAGARHDDQGRLVVDDHQQTSIPGLYAAGDMVRGLNQITTAQGEAAIAATVMHNRLRGV</sequence>
<protein>
    <recommendedName>
        <fullName evidence="1">Thioredoxin reductase</fullName>
    </recommendedName>
</protein>
<dbReference type="Pfam" id="PF07992">
    <property type="entry name" value="Pyr_redox_2"/>
    <property type="match status" value="1"/>
</dbReference>
<evidence type="ECO:0000256" key="1">
    <source>
        <dbReference type="ARBA" id="ARBA00018719"/>
    </source>
</evidence>
<dbReference type="Gene3D" id="3.50.50.60">
    <property type="entry name" value="FAD/NAD(P)-binding domain"/>
    <property type="match status" value="2"/>
</dbReference>
<organism evidence="5">
    <name type="scientific">Caulobacter sp. (strain K31)</name>
    <dbReference type="NCBI Taxonomy" id="366602"/>
    <lineage>
        <taxon>Bacteria</taxon>
        <taxon>Pseudomonadati</taxon>
        <taxon>Pseudomonadota</taxon>
        <taxon>Alphaproteobacteria</taxon>
        <taxon>Caulobacterales</taxon>
        <taxon>Caulobacteraceae</taxon>
        <taxon>Caulobacter</taxon>
    </lineage>
</organism>
<evidence type="ECO:0000256" key="2">
    <source>
        <dbReference type="ARBA" id="ARBA00022630"/>
    </source>
</evidence>
<dbReference type="eggNOG" id="COG0492">
    <property type="taxonomic scope" value="Bacteria"/>
</dbReference>
<dbReference type="PRINTS" id="PR00368">
    <property type="entry name" value="FADPNR"/>
</dbReference>
<gene>
    <name evidence="5" type="ordered locus">Caul_2499</name>
</gene>
<feature type="domain" description="FAD/NAD(P)-binding" evidence="4">
    <location>
        <begin position="7"/>
        <end position="286"/>
    </location>
</feature>
<dbReference type="HOGENOM" id="CLU_031864_5_0_5"/>
<accession>B0SWJ8</accession>
<proteinExistence type="predicted"/>
<dbReference type="STRING" id="366602.Caul_2499"/>
<dbReference type="PANTHER" id="PTHR48105">
    <property type="entry name" value="THIOREDOXIN REDUCTASE 1-RELATED-RELATED"/>
    <property type="match status" value="1"/>
</dbReference>
<evidence type="ECO:0000256" key="3">
    <source>
        <dbReference type="ARBA" id="ARBA00023002"/>
    </source>
</evidence>
<dbReference type="OrthoDB" id="9786503at2"/>
<keyword evidence="2" id="KW-0285">Flavoprotein</keyword>
<dbReference type="InterPro" id="IPR050097">
    <property type="entry name" value="Ferredoxin-NADP_redctase_2"/>
</dbReference>
<name>B0SWJ8_CAUSK</name>
<dbReference type="GO" id="GO:0016491">
    <property type="term" value="F:oxidoreductase activity"/>
    <property type="evidence" value="ECO:0007669"/>
    <property type="project" value="UniProtKB-KW"/>
</dbReference>